<feature type="transmembrane region" description="Helical" evidence="7">
    <location>
        <begin position="77"/>
        <end position="99"/>
    </location>
</feature>
<feature type="transmembrane region" description="Helical" evidence="7">
    <location>
        <begin position="28"/>
        <end position="45"/>
    </location>
</feature>
<dbReference type="PANTHER" id="PTHR42751">
    <property type="entry name" value="SODIUM/HYDROGEN EXCHANGER FAMILY/TRKA DOMAIN PROTEIN"/>
    <property type="match status" value="1"/>
</dbReference>
<feature type="transmembrane region" description="Helical" evidence="7">
    <location>
        <begin position="51"/>
        <end position="70"/>
    </location>
</feature>
<protein>
    <submittedName>
        <fullName evidence="9">Cation:proton antiporter</fullName>
    </submittedName>
</protein>
<gene>
    <name evidence="9" type="ORF">GW910_06055</name>
</gene>
<evidence type="ECO:0000256" key="6">
    <source>
        <dbReference type="ARBA" id="ARBA00023136"/>
    </source>
</evidence>
<evidence type="ECO:0000259" key="8">
    <source>
        <dbReference type="Pfam" id="PF00999"/>
    </source>
</evidence>
<evidence type="ECO:0000256" key="3">
    <source>
        <dbReference type="ARBA" id="ARBA00022448"/>
    </source>
</evidence>
<evidence type="ECO:0000256" key="1">
    <source>
        <dbReference type="ARBA" id="ARBA00004141"/>
    </source>
</evidence>
<evidence type="ECO:0000256" key="2">
    <source>
        <dbReference type="ARBA" id="ARBA00005551"/>
    </source>
</evidence>
<accession>A0A8J7YVN4</accession>
<sequence>MDINLISLAIIAIVLVTTVFILLRQSYIIGVIFAGICFAYVGIFQPDEIKFFSEIGVLLLLFLIGMEFDIKKIRKNAFSIVIIALLKFFFIFMICYQIFLFLFSYEIAIVLAGAFTFSSTAVVARLAEEKGILKEKEIQMMVGVLIIEDIFVIILMALISGTGHIEFSIVKIFLLILFSYYVLLKAIDKIFNFFVKRKVEENILLFTIILCVVMATLTNFIGFSGMIGAFIAGNLAGSTRHSETIKKNFEPFTILFIILFFFSVGMMIHIEEVINAFAIIILFVILNFFLKFYTVFFLYHSQEYNKEQAIRSSAIMLSLSEFSLVLLIDATNKGLIASEILSAFGIAFIISAFLSSMALKPKIFKRMHILIPKTSFFDKFALRVYKTKRDIEEEITKKVYAEGKYLWKDAILILAIFAVFYILSDLGHFEEGIILLFLSLPFTIHSLIKIAKMTKEIINVIHSFLVISKVTQKRIIGNILMLIVIYFIFTTNFSVLSFLHIGFMLPALSVFFGIIMLFFIYDTIYVIATEKIINLKDVDDYIEKITGIKKI</sequence>
<comment type="caution">
    <text evidence="9">The sequence shown here is derived from an EMBL/GenBank/DDBJ whole genome shotgun (WGS) entry which is preliminary data.</text>
</comment>
<feature type="transmembrane region" description="Helical" evidence="7">
    <location>
        <begin position="252"/>
        <end position="270"/>
    </location>
</feature>
<reference evidence="9" key="1">
    <citation type="submission" date="2019-11" db="EMBL/GenBank/DDBJ databases">
        <title>Lipid analysis of CO2-rich subsurface aquifers suggests an autotrophy-based deep biosphere with lysolipids enriched in CPR bacteria.</title>
        <authorList>
            <person name="Probst A.J."/>
            <person name="Elling F.J."/>
            <person name="Castelle C.J."/>
            <person name="Zhu Q."/>
            <person name="Elvert M."/>
            <person name="Birarda G."/>
            <person name="Holman H.-Y."/>
            <person name="Lane K.R."/>
            <person name="Ladd B."/>
            <person name="Ryan M.C."/>
            <person name="Woyke T."/>
            <person name="Hinrichs K.-U."/>
            <person name="Banfield J.F."/>
        </authorList>
    </citation>
    <scope>NUCLEOTIDE SEQUENCE</scope>
    <source>
        <strain evidence="9">CG_2015-01_33_1645</strain>
    </source>
</reference>
<dbReference type="InterPro" id="IPR038770">
    <property type="entry name" value="Na+/solute_symporter_sf"/>
</dbReference>
<comment type="subcellular location">
    <subcellularLocation>
        <location evidence="1">Membrane</location>
        <topology evidence="1">Multi-pass membrane protein</topology>
    </subcellularLocation>
</comment>
<feature type="transmembrane region" description="Helical" evidence="7">
    <location>
        <begin position="479"/>
        <end position="501"/>
    </location>
</feature>
<evidence type="ECO:0000256" key="5">
    <source>
        <dbReference type="ARBA" id="ARBA00022989"/>
    </source>
</evidence>
<evidence type="ECO:0000256" key="7">
    <source>
        <dbReference type="SAM" id="Phobius"/>
    </source>
</evidence>
<organism evidence="9 10">
    <name type="scientific">Candidatus Altarchaeum hamiconexum</name>
    <dbReference type="NCBI Taxonomy" id="1803513"/>
    <lineage>
        <taxon>Archaea</taxon>
        <taxon>Candidatus Altarchaeota</taxon>
        <taxon>Candidatus Altiarchaeia</taxon>
        <taxon>Candidatus Altarchaeales</taxon>
        <taxon>Candidatus Altarchaeaceae</taxon>
        <taxon>Candidatus Altarchaeum</taxon>
    </lineage>
</organism>
<feature type="transmembrane region" description="Helical" evidence="7">
    <location>
        <begin position="165"/>
        <end position="183"/>
    </location>
</feature>
<keyword evidence="5 7" id="KW-1133">Transmembrane helix</keyword>
<feature type="transmembrane region" description="Helical" evidence="7">
    <location>
        <begin position="105"/>
        <end position="126"/>
    </location>
</feature>
<dbReference type="AlphaFoldDB" id="A0A8J7YVN4"/>
<dbReference type="PANTHER" id="PTHR42751:SF3">
    <property type="entry name" value="SODIUM_GLUTAMATE SYMPORTER"/>
    <property type="match status" value="1"/>
</dbReference>
<feature type="transmembrane region" description="Helical" evidence="7">
    <location>
        <begin position="507"/>
        <end position="528"/>
    </location>
</feature>
<dbReference type="InterPro" id="IPR006153">
    <property type="entry name" value="Cation/H_exchanger_TM"/>
</dbReference>
<feature type="domain" description="Cation/H+ exchanger transmembrane" evidence="8">
    <location>
        <begin position="11"/>
        <end position="361"/>
    </location>
</feature>
<dbReference type="Proteomes" id="UP000768163">
    <property type="component" value="Unassembled WGS sequence"/>
</dbReference>
<evidence type="ECO:0000313" key="9">
    <source>
        <dbReference type="EMBL" id="NCN65602.1"/>
    </source>
</evidence>
<feature type="transmembrane region" description="Helical" evidence="7">
    <location>
        <begin position="6"/>
        <end position="23"/>
    </location>
</feature>
<dbReference type="GO" id="GO:1902600">
    <property type="term" value="P:proton transmembrane transport"/>
    <property type="evidence" value="ECO:0007669"/>
    <property type="project" value="InterPro"/>
</dbReference>
<dbReference type="EMBL" id="JAACVF010000174">
    <property type="protein sequence ID" value="NCN65602.1"/>
    <property type="molecule type" value="Genomic_DNA"/>
</dbReference>
<evidence type="ECO:0000313" key="10">
    <source>
        <dbReference type="Proteomes" id="UP000768163"/>
    </source>
</evidence>
<keyword evidence="3" id="KW-0813">Transport</keyword>
<dbReference type="GO" id="GO:0016020">
    <property type="term" value="C:membrane"/>
    <property type="evidence" value="ECO:0007669"/>
    <property type="project" value="UniProtKB-SubCell"/>
</dbReference>
<feature type="transmembrane region" description="Helical" evidence="7">
    <location>
        <begin position="429"/>
        <end position="448"/>
    </location>
</feature>
<comment type="similarity">
    <text evidence="2">Belongs to the monovalent cation:proton antiporter 2 (CPA2) transporter (TC 2.A.37) family.</text>
</comment>
<proteinExistence type="inferred from homology"/>
<feature type="transmembrane region" description="Helical" evidence="7">
    <location>
        <begin position="203"/>
        <end position="232"/>
    </location>
</feature>
<feature type="transmembrane region" description="Helical" evidence="7">
    <location>
        <begin position="138"/>
        <end position="159"/>
    </location>
</feature>
<keyword evidence="6 7" id="KW-0472">Membrane</keyword>
<keyword evidence="4 7" id="KW-0812">Transmembrane</keyword>
<feature type="transmembrane region" description="Helical" evidence="7">
    <location>
        <begin position="277"/>
        <end position="299"/>
    </location>
</feature>
<dbReference type="Pfam" id="PF00999">
    <property type="entry name" value="Na_H_Exchanger"/>
    <property type="match status" value="1"/>
</dbReference>
<dbReference type="Gene3D" id="1.20.1530.20">
    <property type="match status" value="1"/>
</dbReference>
<feature type="transmembrane region" description="Helical" evidence="7">
    <location>
        <begin position="340"/>
        <end position="359"/>
    </location>
</feature>
<name>A0A8J7YVN4_9ARCH</name>
<dbReference type="GO" id="GO:0015297">
    <property type="term" value="F:antiporter activity"/>
    <property type="evidence" value="ECO:0007669"/>
    <property type="project" value="InterPro"/>
</dbReference>
<feature type="transmembrane region" description="Helical" evidence="7">
    <location>
        <begin position="405"/>
        <end position="423"/>
    </location>
</feature>
<evidence type="ECO:0000256" key="4">
    <source>
        <dbReference type="ARBA" id="ARBA00022692"/>
    </source>
</evidence>